<dbReference type="Pfam" id="PF13377">
    <property type="entry name" value="Peripla_BP_3"/>
    <property type="match status" value="1"/>
</dbReference>
<dbReference type="Proteomes" id="UP000054683">
    <property type="component" value="Unassembled WGS sequence"/>
</dbReference>
<dbReference type="PANTHER" id="PTHR30146:SF33">
    <property type="entry name" value="TRANSCRIPTIONAL REGULATOR"/>
    <property type="match status" value="1"/>
</dbReference>
<evidence type="ECO:0000256" key="2">
    <source>
        <dbReference type="ARBA" id="ARBA00023125"/>
    </source>
</evidence>
<dbReference type="SUPFAM" id="SSF47413">
    <property type="entry name" value="lambda repressor-like DNA-binding domains"/>
    <property type="match status" value="1"/>
</dbReference>
<protein>
    <submittedName>
        <fullName evidence="5">LacI family transcription regulator</fullName>
    </submittedName>
</protein>
<dbReference type="InterPro" id="IPR010982">
    <property type="entry name" value="Lambda_DNA-bd_dom_sf"/>
</dbReference>
<dbReference type="GO" id="GO:0000976">
    <property type="term" value="F:transcription cis-regulatory region binding"/>
    <property type="evidence" value="ECO:0007669"/>
    <property type="project" value="TreeGrafter"/>
</dbReference>
<evidence type="ECO:0000256" key="3">
    <source>
        <dbReference type="ARBA" id="ARBA00023163"/>
    </source>
</evidence>
<dbReference type="PROSITE" id="PS50932">
    <property type="entry name" value="HTH_LACI_2"/>
    <property type="match status" value="1"/>
</dbReference>
<reference evidence="5 6" key="1">
    <citation type="submission" date="2016-01" db="EMBL/GenBank/DDBJ databases">
        <authorList>
            <person name="Oliw E.H."/>
        </authorList>
    </citation>
    <scope>NUCLEOTIDE SEQUENCE [LARGE SCALE GENOMIC DNA]</scope>
    <source>
        <strain evidence="5">LMG 27134</strain>
    </source>
</reference>
<dbReference type="SMART" id="SM00354">
    <property type="entry name" value="HTH_LACI"/>
    <property type="match status" value="1"/>
</dbReference>
<dbReference type="OrthoDB" id="8770688at2"/>
<dbReference type="GO" id="GO:0003700">
    <property type="term" value="F:DNA-binding transcription factor activity"/>
    <property type="evidence" value="ECO:0007669"/>
    <property type="project" value="TreeGrafter"/>
</dbReference>
<dbReference type="Pfam" id="PF00356">
    <property type="entry name" value="LacI"/>
    <property type="match status" value="1"/>
</dbReference>
<evidence type="ECO:0000259" key="4">
    <source>
        <dbReference type="PROSITE" id="PS50932"/>
    </source>
</evidence>
<dbReference type="CDD" id="cd01392">
    <property type="entry name" value="HTH_LacI"/>
    <property type="match status" value="1"/>
</dbReference>
<dbReference type="InterPro" id="IPR046335">
    <property type="entry name" value="LacI/GalR-like_sensor"/>
</dbReference>
<organism evidence="5 6">
    <name type="scientific">Caballeronia udeis</name>
    <dbReference type="NCBI Taxonomy" id="1232866"/>
    <lineage>
        <taxon>Bacteria</taxon>
        <taxon>Pseudomonadati</taxon>
        <taxon>Pseudomonadota</taxon>
        <taxon>Betaproteobacteria</taxon>
        <taxon>Burkholderiales</taxon>
        <taxon>Burkholderiaceae</taxon>
        <taxon>Caballeronia</taxon>
    </lineage>
</organism>
<proteinExistence type="predicted"/>
<sequence length="347" mass="38292">MSQSVRKRRGSGRTTLHDVAELASVSAMTVSRYFNNKDSVGPDMQERIRAAIEQTGYVRNVFAGSLASARGRSVGMVIPHISGGVYAETIQAVTDTLRPFGYQLLLASSNYSTEEEEAAVRAFIGWAPAAIILTGQKRSRKTTELLTNAHIPVVETWAHKARPQHIQVGFSNPAVGRDSTRYLYERGYRRIVFVHPHRADDVGANDRASGYEAAMRELDLTPVTFRPKSEVPLDAGMEAFQTLTSGRKPAEAIIFPNDNLAAGALLYGLRQKIEIPRTCAVMGFGDLSIADKLVPSLTTVRPPRYEMGKIAALRVIELLRALEEDMPTDTIERDTLLSYEIVQRESA</sequence>
<evidence type="ECO:0000313" key="5">
    <source>
        <dbReference type="EMBL" id="SAL50815.1"/>
    </source>
</evidence>
<dbReference type="AlphaFoldDB" id="A0A158I2G2"/>
<dbReference type="RefSeq" id="WP_062089543.1">
    <property type="nucleotide sequence ID" value="NZ_FCOK02000039.1"/>
</dbReference>
<dbReference type="EMBL" id="FCOK02000039">
    <property type="protein sequence ID" value="SAL50815.1"/>
    <property type="molecule type" value="Genomic_DNA"/>
</dbReference>
<dbReference type="PANTHER" id="PTHR30146">
    <property type="entry name" value="LACI-RELATED TRANSCRIPTIONAL REPRESSOR"/>
    <property type="match status" value="1"/>
</dbReference>
<dbReference type="CDD" id="cd01575">
    <property type="entry name" value="PBP1_GntR"/>
    <property type="match status" value="1"/>
</dbReference>
<feature type="domain" description="HTH lacI-type" evidence="4">
    <location>
        <begin position="14"/>
        <end position="68"/>
    </location>
</feature>
<keyword evidence="3" id="KW-0804">Transcription</keyword>
<dbReference type="Gene3D" id="1.10.260.40">
    <property type="entry name" value="lambda repressor-like DNA-binding domains"/>
    <property type="match status" value="1"/>
</dbReference>
<dbReference type="SUPFAM" id="SSF53822">
    <property type="entry name" value="Periplasmic binding protein-like I"/>
    <property type="match status" value="1"/>
</dbReference>
<evidence type="ECO:0000313" key="6">
    <source>
        <dbReference type="Proteomes" id="UP000054683"/>
    </source>
</evidence>
<keyword evidence="1" id="KW-0805">Transcription regulation</keyword>
<keyword evidence="2" id="KW-0238">DNA-binding</keyword>
<gene>
    <name evidence="5" type="ORF">AWB69_05176</name>
</gene>
<evidence type="ECO:0000256" key="1">
    <source>
        <dbReference type="ARBA" id="ARBA00023015"/>
    </source>
</evidence>
<name>A0A158I2G2_9BURK</name>
<accession>A0A158I2G2</accession>
<dbReference type="Gene3D" id="3.40.50.2300">
    <property type="match status" value="2"/>
</dbReference>
<dbReference type="InterPro" id="IPR000843">
    <property type="entry name" value="HTH_LacI"/>
</dbReference>
<dbReference type="InterPro" id="IPR028082">
    <property type="entry name" value="Peripla_BP_I"/>
</dbReference>